<name>A0A7G9GR62_9FIRM</name>
<feature type="domain" description="Schlafen AlbA-2" evidence="1">
    <location>
        <begin position="19"/>
        <end position="140"/>
    </location>
</feature>
<reference evidence="2 3" key="1">
    <citation type="submission" date="2020-08" db="EMBL/GenBank/DDBJ databases">
        <authorList>
            <person name="Liu C."/>
            <person name="Sun Q."/>
        </authorList>
    </citation>
    <scope>NUCLEOTIDE SEQUENCE [LARGE SCALE GENOMIC DNA]</scope>
    <source>
        <strain evidence="2 3">NSJ-61</strain>
    </source>
</reference>
<sequence>MQAEELKIMVEEIKRQKTEKQCVELKAAHQGCPTRLFDTLSSFSNQDDGGIIIFGIDESKGYDIVGVYDVQDLQKKVTEQCKQMEPRVLALFTVCEINDKLVVSAEIPGVDISERPVFYKGVGRIKGSYVRIGDSDELMNEYEIYSYEAFRKRIKDDIRLVEDAKIKYFDQEQLDKYLYSVKKERKNFSNNVSDEEILELMGVFNDGVPTLAGTMVFSKYPQAYFPQLCITAVVVPGTEIGEIGEDGERFIDNERITGSIPEMLDLAVDFVRRNSRTKTVVDENGVRKDKKEYPIIAVREAILNALIHRDYSIHTENVPIRLEMYRDRMEIVNSGGLYGKISIDSLGKVRPETRNPVLANILELLNITENRYSGIPTIRKEFEKAGLPAPIFSVKHGEFKVVFKNNIYKNEMFHKTGNMQEDIISFCMIPRSRKELIEFTGMSRYYTMTFIIQPLLESGKLKQTLPEKPKSSKQRYVKA</sequence>
<dbReference type="Gene3D" id="3.30.565.60">
    <property type="match status" value="1"/>
</dbReference>
<dbReference type="PANTHER" id="PTHR30595">
    <property type="entry name" value="GLPR-RELATED TRANSCRIPTIONAL REPRESSOR"/>
    <property type="match status" value="1"/>
</dbReference>
<evidence type="ECO:0000259" key="1">
    <source>
        <dbReference type="Pfam" id="PF04326"/>
    </source>
</evidence>
<dbReference type="InterPro" id="IPR038461">
    <property type="entry name" value="Schlafen_AlbA_2_dom_sf"/>
</dbReference>
<proteinExistence type="predicted"/>
<dbReference type="KEGG" id="ehn:H9Q80_04905"/>
<dbReference type="InterPro" id="IPR007421">
    <property type="entry name" value="Schlafen_AlbA_2_dom"/>
</dbReference>
<protein>
    <submittedName>
        <fullName evidence="2">Putative DNA binding domain-containing protein</fullName>
    </submittedName>
</protein>
<accession>A0A7G9GR62</accession>
<dbReference type="PANTHER" id="PTHR30595:SF6">
    <property type="entry name" value="SCHLAFEN ALBA-2 DOMAIN-CONTAINING PROTEIN"/>
    <property type="match status" value="1"/>
</dbReference>
<organism evidence="2 3">
    <name type="scientific">[Eubacterium] hominis</name>
    <dbReference type="NCBI Taxonomy" id="2764325"/>
    <lineage>
        <taxon>Bacteria</taxon>
        <taxon>Bacillati</taxon>
        <taxon>Bacillota</taxon>
        <taxon>Erysipelotrichia</taxon>
        <taxon>Erysipelotrichales</taxon>
        <taxon>Erysipelotrichaceae</taxon>
        <taxon>Amedibacillus</taxon>
    </lineage>
</organism>
<dbReference type="InterPro" id="IPR038475">
    <property type="entry name" value="RecG_C_sf"/>
</dbReference>
<dbReference type="Pfam" id="PF13749">
    <property type="entry name" value="HATPase_c_4"/>
    <property type="match status" value="1"/>
</dbReference>
<dbReference type="Proteomes" id="UP000515856">
    <property type="component" value="Chromosome"/>
</dbReference>
<dbReference type="RefSeq" id="WP_117455969.1">
    <property type="nucleotide sequence ID" value="NZ_CP060636.1"/>
</dbReference>
<gene>
    <name evidence="2" type="ORF">H9Q80_04905</name>
</gene>
<dbReference type="AlphaFoldDB" id="A0A7G9GR62"/>
<evidence type="ECO:0000313" key="2">
    <source>
        <dbReference type="EMBL" id="QNM13294.1"/>
    </source>
</evidence>
<evidence type="ECO:0000313" key="3">
    <source>
        <dbReference type="Proteomes" id="UP000515856"/>
    </source>
</evidence>
<dbReference type="Gene3D" id="3.30.950.30">
    <property type="entry name" value="Schlafen, AAA domain"/>
    <property type="match status" value="1"/>
</dbReference>
<dbReference type="EMBL" id="CP060636">
    <property type="protein sequence ID" value="QNM13294.1"/>
    <property type="molecule type" value="Genomic_DNA"/>
</dbReference>
<keyword evidence="3" id="KW-1185">Reference proteome</keyword>
<dbReference type="Pfam" id="PF04326">
    <property type="entry name" value="SLFN_AlbA_2"/>
    <property type="match status" value="1"/>
</dbReference>